<dbReference type="PANTHER" id="PTHR30480">
    <property type="entry name" value="BETA-HEXOSAMINIDASE-RELATED"/>
    <property type="match status" value="1"/>
</dbReference>
<gene>
    <name evidence="6" type="primary">nagZ</name>
    <name evidence="6" type="ORF">OS242_02380</name>
</gene>
<dbReference type="Pfam" id="PF00933">
    <property type="entry name" value="Glyco_hydro_3"/>
    <property type="match status" value="1"/>
</dbReference>
<dbReference type="NCBIfam" id="NF003740">
    <property type="entry name" value="PRK05337.1"/>
    <property type="match status" value="1"/>
</dbReference>
<keyword evidence="3 6" id="KW-0326">Glycosidase</keyword>
<evidence type="ECO:0000256" key="1">
    <source>
        <dbReference type="ARBA" id="ARBA00005336"/>
    </source>
</evidence>
<reference evidence="6 7" key="1">
    <citation type="submission" date="2022-11" db="EMBL/GenBank/DDBJ databases">
        <title>Study of microbial diversity in lake waters.</title>
        <authorList>
            <person name="Zhang J."/>
        </authorList>
    </citation>
    <scope>NUCLEOTIDE SEQUENCE [LARGE SCALE GENOMIC DNA]</scope>
    <source>
        <strain evidence="6 7">DT12</strain>
    </source>
</reference>
<evidence type="ECO:0000313" key="7">
    <source>
        <dbReference type="Proteomes" id="UP001208017"/>
    </source>
</evidence>
<protein>
    <submittedName>
        <fullName evidence="6">Beta-N-acetylhexosaminidase</fullName>
        <ecNumber evidence="6">3.2.1.52</ecNumber>
    </submittedName>
</protein>
<evidence type="ECO:0000256" key="3">
    <source>
        <dbReference type="ARBA" id="ARBA00023295"/>
    </source>
</evidence>
<dbReference type="SUPFAM" id="SSF52279">
    <property type="entry name" value="Beta-D-glucan exohydrolase, C-terminal domain"/>
    <property type="match status" value="1"/>
</dbReference>
<dbReference type="RefSeq" id="WP_267150056.1">
    <property type="nucleotide sequence ID" value="NZ_JAPMLT010000001.1"/>
</dbReference>
<dbReference type="InterPro" id="IPR001764">
    <property type="entry name" value="Glyco_hydro_3_N"/>
</dbReference>
<dbReference type="InterPro" id="IPR002772">
    <property type="entry name" value="Glyco_hydro_3_C"/>
</dbReference>
<dbReference type="Gene3D" id="3.40.50.1700">
    <property type="entry name" value="Glycoside hydrolase family 3 C-terminal domain"/>
    <property type="match status" value="1"/>
</dbReference>
<dbReference type="InterPro" id="IPR017853">
    <property type="entry name" value="GH"/>
</dbReference>
<dbReference type="EMBL" id="JAPMLT010000001">
    <property type="protein sequence ID" value="MCX7568819.1"/>
    <property type="molecule type" value="Genomic_DNA"/>
</dbReference>
<dbReference type="InterPro" id="IPR050226">
    <property type="entry name" value="NagZ_Beta-hexosaminidase"/>
</dbReference>
<accession>A0ABT3X284</accession>
<dbReference type="InterPro" id="IPR036881">
    <property type="entry name" value="Glyco_hydro_3_C_sf"/>
</dbReference>
<dbReference type="InterPro" id="IPR036962">
    <property type="entry name" value="Glyco_hydro_3_N_sf"/>
</dbReference>
<name>A0ABT3X284_9BACL</name>
<comment type="similarity">
    <text evidence="1">Belongs to the glycosyl hydrolase 3 family.</text>
</comment>
<keyword evidence="7" id="KW-1185">Reference proteome</keyword>
<feature type="domain" description="Glycoside hydrolase family 3 C-terminal" evidence="5">
    <location>
        <begin position="381"/>
        <end position="544"/>
    </location>
</feature>
<evidence type="ECO:0000256" key="2">
    <source>
        <dbReference type="ARBA" id="ARBA00022801"/>
    </source>
</evidence>
<dbReference type="Pfam" id="PF01915">
    <property type="entry name" value="Glyco_hydro_3_C"/>
    <property type="match status" value="1"/>
</dbReference>
<dbReference type="EC" id="3.2.1.52" evidence="6"/>
<dbReference type="SUPFAM" id="SSF51445">
    <property type="entry name" value="(Trans)glycosidases"/>
    <property type="match status" value="1"/>
</dbReference>
<dbReference type="GO" id="GO:0004563">
    <property type="term" value="F:beta-N-acetylhexosaminidase activity"/>
    <property type="evidence" value="ECO:0007669"/>
    <property type="project" value="UniProtKB-EC"/>
</dbReference>
<evidence type="ECO:0000313" key="6">
    <source>
        <dbReference type="EMBL" id="MCX7568819.1"/>
    </source>
</evidence>
<dbReference type="PANTHER" id="PTHR30480:SF16">
    <property type="entry name" value="GLYCOSIDE HYDROLASE FAMILY 3 DOMAIN PROTEIN"/>
    <property type="match status" value="1"/>
</dbReference>
<evidence type="ECO:0000259" key="4">
    <source>
        <dbReference type="Pfam" id="PF00933"/>
    </source>
</evidence>
<evidence type="ECO:0000259" key="5">
    <source>
        <dbReference type="Pfam" id="PF01915"/>
    </source>
</evidence>
<proteinExistence type="inferred from homology"/>
<organism evidence="6 7">
    <name type="scientific">Tumebacillus lacus</name>
    <dbReference type="NCBI Taxonomy" id="2995335"/>
    <lineage>
        <taxon>Bacteria</taxon>
        <taxon>Bacillati</taxon>
        <taxon>Bacillota</taxon>
        <taxon>Bacilli</taxon>
        <taxon>Bacillales</taxon>
        <taxon>Alicyclobacillaceae</taxon>
        <taxon>Tumebacillus</taxon>
    </lineage>
</organism>
<feature type="domain" description="Glycoside hydrolase family 3 N-terminal" evidence="4">
    <location>
        <begin position="12"/>
        <end position="337"/>
    </location>
</feature>
<comment type="caution">
    <text evidence="6">The sequence shown here is derived from an EMBL/GenBank/DDBJ whole genome shotgun (WGS) entry which is preliminary data.</text>
</comment>
<dbReference type="Proteomes" id="UP001208017">
    <property type="component" value="Unassembled WGS sequence"/>
</dbReference>
<keyword evidence="2 6" id="KW-0378">Hydrolase</keyword>
<sequence>MTASQTNDTALTLRQKIGQTMMFGFHGTEPSPEIERLIREHHVGGVILFARNIGGPDDVLKLTVALQKIAYEAGHAHPLFISIDQENGIVRRLGAGTTLLPGNMAVGATGSPDNARAVARATGRELKALGINYNLAPVLDVNNNPSNPVIGVRSYGEDPHFVADCGVEAIKGLQEAGVPACGKHFPGHGDTSKDSHLTLPTIPHDRKRLFEVEMVPFLKAIAHGVDSIMIAHVCFPEIEPDVTKSATLSKRVVTDLLRGELGYKGLITTDCMEMHAISKTIGTVEGVCQAFQAGIDLAFVSHSHDLQEATIRRIAEAIESGEIPASRLDESAERVLDLKRNYLSWDEITPYFGQETITVPSLVNGEEHQSLARRVMESAVTLTKNDGGLLPLAISADQSVGVVYLKNIMTSMVEDERYLINSLAQAVEAVHQNAQTFEVGNPPTDEEIERVAGQLSDCAAVIVGTMNAQLSPQQVALVKRLHQLPQPLVVVSMRTPYDLAAFPEVAAHISAYEFTPVAAEIAVQGIFGRTDLQGRLPVSIPGVAQRGGKAEARA</sequence>
<dbReference type="Gene3D" id="3.20.20.300">
    <property type="entry name" value="Glycoside hydrolase, family 3, N-terminal domain"/>
    <property type="match status" value="1"/>
</dbReference>